<protein>
    <recommendedName>
        <fullName evidence="4">Secreted protein</fullName>
    </recommendedName>
</protein>
<name>A0AAW8GDK2_9GAMM</name>
<keyword evidence="1" id="KW-0732">Signal</keyword>
<dbReference type="EMBL" id="JAUTBB010000001">
    <property type="protein sequence ID" value="MDQ1120576.1"/>
    <property type="molecule type" value="Genomic_DNA"/>
</dbReference>
<dbReference type="Proteomes" id="UP001234354">
    <property type="component" value="Unassembled WGS sequence"/>
</dbReference>
<feature type="signal peptide" evidence="1">
    <location>
        <begin position="1"/>
        <end position="24"/>
    </location>
</feature>
<evidence type="ECO:0000313" key="2">
    <source>
        <dbReference type="EMBL" id="MDQ1120576.1"/>
    </source>
</evidence>
<comment type="caution">
    <text evidence="2">The sequence shown here is derived from an EMBL/GenBank/DDBJ whole genome shotgun (WGS) entry which is preliminary data.</text>
</comment>
<reference evidence="2" key="1">
    <citation type="submission" date="2023-07" db="EMBL/GenBank/DDBJ databases">
        <title>Functional and genomic diversity of the sorghum phyllosphere microbiome.</title>
        <authorList>
            <person name="Shade A."/>
        </authorList>
    </citation>
    <scope>NUCLEOTIDE SEQUENCE</scope>
    <source>
        <strain evidence="2">SORGH_AS_0908</strain>
    </source>
</reference>
<evidence type="ECO:0000313" key="3">
    <source>
        <dbReference type="Proteomes" id="UP001234354"/>
    </source>
</evidence>
<organism evidence="2 3">
    <name type="scientific">Pseudoxanthomonas winnipegensis</name>
    <dbReference type="NCBI Taxonomy" id="2480810"/>
    <lineage>
        <taxon>Bacteria</taxon>
        <taxon>Pseudomonadati</taxon>
        <taxon>Pseudomonadota</taxon>
        <taxon>Gammaproteobacteria</taxon>
        <taxon>Lysobacterales</taxon>
        <taxon>Lysobacteraceae</taxon>
        <taxon>Pseudoxanthomonas</taxon>
    </lineage>
</organism>
<dbReference type="AlphaFoldDB" id="A0AAW8GDK2"/>
<proteinExistence type="predicted"/>
<evidence type="ECO:0000256" key="1">
    <source>
        <dbReference type="SAM" id="SignalP"/>
    </source>
</evidence>
<dbReference type="PROSITE" id="PS51257">
    <property type="entry name" value="PROKAR_LIPOPROTEIN"/>
    <property type="match status" value="1"/>
</dbReference>
<feature type="chain" id="PRO_5043465592" description="Secreted protein" evidence="1">
    <location>
        <begin position="25"/>
        <end position="209"/>
    </location>
</feature>
<sequence>MHRPTPSAAVVSLRLIWLALSGLATTGCATPTRPDAAPAAASIPSKDPMMNATTAMPLSLDDLNQRVLRLIDGIHSREDLAPAQLQRLTGVEVEVNAEDPTIYGIAGPVAGQGRYSLVSSHKNASGQVDSLLLSFEPDDAAAPCASVEGYRSALAAAGFSGQHLPAGHRGNEAWYFTRQGVSVNLHVRPARGASPAPDCVASMVIGVYQ</sequence>
<accession>A0AAW8GDK2</accession>
<evidence type="ECO:0008006" key="4">
    <source>
        <dbReference type="Google" id="ProtNLM"/>
    </source>
</evidence>
<gene>
    <name evidence="2" type="ORF">QE383_002884</name>
</gene>